<dbReference type="PANTHER" id="PTHR34009">
    <property type="entry name" value="PROTEIN STAR"/>
    <property type="match status" value="1"/>
</dbReference>
<dbReference type="InterPro" id="IPR029063">
    <property type="entry name" value="SAM-dependent_MTases_sf"/>
</dbReference>
<dbReference type="PANTHER" id="PTHR34009:SF2">
    <property type="entry name" value="PROTEIN STAR"/>
    <property type="match status" value="1"/>
</dbReference>
<feature type="coiled-coil region" evidence="1">
    <location>
        <begin position="334"/>
        <end position="405"/>
    </location>
</feature>
<dbReference type="Pfam" id="PF05050">
    <property type="entry name" value="Methyltransf_21"/>
    <property type="match status" value="1"/>
</dbReference>
<keyword evidence="1" id="KW-0175">Coiled coil</keyword>
<evidence type="ECO:0000313" key="4">
    <source>
        <dbReference type="Proteomes" id="UP000626026"/>
    </source>
</evidence>
<feature type="domain" description="Methyltransferase FkbM" evidence="2">
    <location>
        <begin position="30"/>
        <end position="193"/>
    </location>
</feature>
<evidence type="ECO:0000313" key="3">
    <source>
        <dbReference type="EMBL" id="MBC9208482.1"/>
    </source>
</evidence>
<accession>A0ABR7RQU0</accession>
<keyword evidence="4" id="KW-1185">Reference proteome</keyword>
<sequence>MANFVSYSQNYEDVMLWRAFRSIKDGFYIDIGAGDPKRDSVTAAFYSRGWHGLNVEPNPDIYRKLAEHRERDVNLHMAVGDVIGETELFIVEDDDRLSTTKHDVAGLHGQAGHGTRSTCIAVRPLRDLCAEHITGPIHFLKIDVEGAEAEVIRGANFGRWRPWVILVEAIDPVTLMPSHAEWEGMLVKAGYHFVYFDGLNRFYVADEHSEQLDAHFTTPPNVRDAFIRSSEALALNLQRIEADHSAVVQELHTTAYRLRAERDACIASRDEVALALRAAQEQAAGTAPREDIERLTAERNGWMQELFETNRHAASLAQERQSLLERLGPLQHYAENVERAFKAARLEIERLESENDRLAAGQAPLQTYADNVQHALENSQAELDRKQAEIARAQAEVVAARAEAELHRSGAEAGRRHIEAIRRSTSWRLTLPLRALRRLAPGQHRG</sequence>
<keyword evidence="3" id="KW-0808">Transferase</keyword>
<name>A0ABR7RQU0_9PROT</name>
<dbReference type="EMBL" id="JACTVA010000033">
    <property type="protein sequence ID" value="MBC9208482.1"/>
    <property type="molecule type" value="Genomic_DNA"/>
</dbReference>
<organism evidence="3 4">
    <name type="scientific">Teichococcus aerophilus</name>
    <dbReference type="NCBI Taxonomy" id="1224513"/>
    <lineage>
        <taxon>Bacteria</taxon>
        <taxon>Pseudomonadati</taxon>
        <taxon>Pseudomonadota</taxon>
        <taxon>Alphaproteobacteria</taxon>
        <taxon>Acetobacterales</taxon>
        <taxon>Roseomonadaceae</taxon>
        <taxon>Roseomonas</taxon>
    </lineage>
</organism>
<gene>
    <name evidence="3" type="ORF">IBL26_16665</name>
</gene>
<dbReference type="InterPro" id="IPR006342">
    <property type="entry name" value="FkbM_mtfrase"/>
</dbReference>
<dbReference type="SUPFAM" id="SSF53335">
    <property type="entry name" value="S-adenosyl-L-methionine-dependent methyltransferases"/>
    <property type="match status" value="1"/>
</dbReference>
<reference evidence="3 4" key="1">
    <citation type="journal article" date="2013" name="Int. J. Syst. Evol. Microbiol.">
        <title>Roseomonas aerophila sp. nov., isolated from air.</title>
        <authorList>
            <person name="Kim S.J."/>
            <person name="Weon H.Y."/>
            <person name="Ahn J.H."/>
            <person name="Hong S.B."/>
            <person name="Seok S.J."/>
            <person name="Whang K.S."/>
            <person name="Kwon S.W."/>
        </authorList>
    </citation>
    <scope>NUCLEOTIDE SEQUENCE [LARGE SCALE GENOMIC DNA]</scope>
    <source>
        <strain evidence="3 4">NBRC 108923</strain>
    </source>
</reference>
<dbReference type="Proteomes" id="UP000626026">
    <property type="component" value="Unassembled WGS sequence"/>
</dbReference>
<dbReference type="NCBIfam" id="TIGR01444">
    <property type="entry name" value="fkbM_fam"/>
    <property type="match status" value="1"/>
</dbReference>
<protein>
    <submittedName>
        <fullName evidence="3">FkbM family methyltransferase</fullName>
    </submittedName>
</protein>
<dbReference type="GO" id="GO:0008168">
    <property type="term" value="F:methyltransferase activity"/>
    <property type="evidence" value="ECO:0007669"/>
    <property type="project" value="UniProtKB-KW"/>
</dbReference>
<dbReference type="InterPro" id="IPR053202">
    <property type="entry name" value="EGF_Rcpt_Signaling_Reg"/>
</dbReference>
<proteinExistence type="predicted"/>
<dbReference type="RefSeq" id="WP_187785639.1">
    <property type="nucleotide sequence ID" value="NZ_JACTVA010000033.1"/>
</dbReference>
<dbReference type="GO" id="GO:0032259">
    <property type="term" value="P:methylation"/>
    <property type="evidence" value="ECO:0007669"/>
    <property type="project" value="UniProtKB-KW"/>
</dbReference>
<comment type="caution">
    <text evidence="3">The sequence shown here is derived from an EMBL/GenBank/DDBJ whole genome shotgun (WGS) entry which is preliminary data.</text>
</comment>
<keyword evidence="3" id="KW-0489">Methyltransferase</keyword>
<dbReference type="Gene3D" id="3.40.50.150">
    <property type="entry name" value="Vaccinia Virus protein VP39"/>
    <property type="match status" value="1"/>
</dbReference>
<evidence type="ECO:0000256" key="1">
    <source>
        <dbReference type="SAM" id="Coils"/>
    </source>
</evidence>
<evidence type="ECO:0000259" key="2">
    <source>
        <dbReference type="Pfam" id="PF05050"/>
    </source>
</evidence>